<feature type="domain" description="Sulfatase-modifying factor enzyme-like" evidence="1">
    <location>
        <begin position="16"/>
        <end position="293"/>
    </location>
</feature>
<proteinExistence type="predicted"/>
<dbReference type="EMBL" id="JYIZ01000045">
    <property type="protein sequence ID" value="KJL40907.1"/>
    <property type="molecule type" value="Genomic_DNA"/>
</dbReference>
<dbReference type="EC" id="2.7.11.1" evidence="2"/>
<protein>
    <submittedName>
        <fullName evidence="2">Serine/threonine-protein kinase pkn1</fullName>
        <ecNumber evidence="2">2.7.11.1</ecNumber>
    </submittedName>
</protein>
<dbReference type="OrthoDB" id="9768004at2"/>
<dbReference type="SUPFAM" id="SSF56436">
    <property type="entry name" value="C-type lectin-like"/>
    <property type="match status" value="1"/>
</dbReference>
<accession>A0A0M2H3A6</accession>
<dbReference type="Proteomes" id="UP000033956">
    <property type="component" value="Unassembled WGS sequence"/>
</dbReference>
<dbReference type="InterPro" id="IPR005532">
    <property type="entry name" value="SUMF_dom"/>
</dbReference>
<dbReference type="GO" id="GO:0120147">
    <property type="term" value="F:formylglycine-generating oxidase activity"/>
    <property type="evidence" value="ECO:0007669"/>
    <property type="project" value="TreeGrafter"/>
</dbReference>
<dbReference type="Pfam" id="PF03781">
    <property type="entry name" value="FGE-sulfatase"/>
    <property type="match status" value="1"/>
</dbReference>
<evidence type="ECO:0000313" key="3">
    <source>
        <dbReference type="Proteomes" id="UP000033956"/>
    </source>
</evidence>
<evidence type="ECO:0000313" key="2">
    <source>
        <dbReference type="EMBL" id="KJL40907.1"/>
    </source>
</evidence>
<keyword evidence="3" id="KW-1185">Reference proteome</keyword>
<evidence type="ECO:0000259" key="1">
    <source>
        <dbReference type="Pfam" id="PF03781"/>
    </source>
</evidence>
<dbReference type="PANTHER" id="PTHR23150">
    <property type="entry name" value="SULFATASE MODIFYING FACTOR 1, 2"/>
    <property type="match status" value="1"/>
</dbReference>
<dbReference type="InterPro" id="IPR042095">
    <property type="entry name" value="SUMF_sf"/>
</dbReference>
<keyword evidence="2" id="KW-0418">Kinase</keyword>
<dbReference type="InterPro" id="IPR016187">
    <property type="entry name" value="CTDL_fold"/>
</dbReference>
<comment type="caution">
    <text evidence="2">The sequence shown here is derived from an EMBL/GenBank/DDBJ whole genome shotgun (WGS) entry which is preliminary data.</text>
</comment>
<dbReference type="GO" id="GO:0004674">
    <property type="term" value="F:protein serine/threonine kinase activity"/>
    <property type="evidence" value="ECO:0007669"/>
    <property type="project" value="UniProtKB-EC"/>
</dbReference>
<dbReference type="PATRIC" id="fig|92835.4.peg.1470"/>
<dbReference type="PANTHER" id="PTHR23150:SF19">
    <property type="entry name" value="FORMYLGLYCINE-GENERATING ENZYME"/>
    <property type="match status" value="1"/>
</dbReference>
<sequence>MCQAFAVTTSPTDAATCLIPADRYLLGDAFDEGYPFDGEGPQCEVELEGFDIDATPVTNAAFRRFVDATAYVTEAETFGDSAVFHLAVAARPEHVRGRFGGAPWWLSVAGADWRHPYGPLSNVDGLDDHPVVHVSWADAQAYAAWAGRALPTEAQWEAAARGGLRGARYAWGDELTPGGRWMCNIWQGTFPTRNTREDGWLTTSPVGTYPANGYGLFDVAGNVWEWCADRFETTPASASRTGAPLLPIVQEERRVTRGGSYLCHESYCNRYRVAARTGNTPDSSMGNCGFRTVSAG</sequence>
<dbReference type="InterPro" id="IPR051043">
    <property type="entry name" value="Sulfatase_Mod_Factor_Kinase"/>
</dbReference>
<gene>
    <name evidence="2" type="primary">pkn1_1</name>
    <name evidence="2" type="ORF">RS81_01451</name>
</gene>
<organism evidence="2 3">
    <name type="scientific">Microbacterium terrae</name>
    <dbReference type="NCBI Taxonomy" id="69369"/>
    <lineage>
        <taxon>Bacteria</taxon>
        <taxon>Bacillati</taxon>
        <taxon>Actinomycetota</taxon>
        <taxon>Actinomycetes</taxon>
        <taxon>Micrococcales</taxon>
        <taxon>Microbacteriaceae</taxon>
        <taxon>Microbacterium</taxon>
    </lineage>
</organism>
<keyword evidence="2" id="KW-0808">Transferase</keyword>
<dbReference type="AlphaFoldDB" id="A0A0M2H3A6"/>
<dbReference type="Gene3D" id="3.90.1580.10">
    <property type="entry name" value="paralog of FGE (formylglycine-generating enzyme)"/>
    <property type="match status" value="1"/>
</dbReference>
<reference evidence="2 3" key="1">
    <citation type="submission" date="2015-02" db="EMBL/GenBank/DDBJ databases">
        <title>Draft genome sequences of ten Microbacterium spp. with emphasis on heavy metal contaminated environments.</title>
        <authorList>
            <person name="Corretto E."/>
        </authorList>
    </citation>
    <scope>NUCLEOTIDE SEQUENCE [LARGE SCALE GENOMIC DNA]</scope>
    <source>
        <strain evidence="2 3">DSM 12510</strain>
    </source>
</reference>
<name>A0A0M2H3A6_9MICO</name>
<dbReference type="STRING" id="92835.RS81_01451"/>